<proteinExistence type="inferred from homology"/>
<reference evidence="4 5" key="1">
    <citation type="journal article" date="2021" name="Environ. Microbiol.">
        <title>Gene family expansions and transcriptome signatures uncover fungal adaptations to wood decay.</title>
        <authorList>
            <person name="Hage H."/>
            <person name="Miyauchi S."/>
            <person name="Viragh M."/>
            <person name="Drula E."/>
            <person name="Min B."/>
            <person name="Chaduli D."/>
            <person name="Navarro D."/>
            <person name="Favel A."/>
            <person name="Norest M."/>
            <person name="Lesage-Meessen L."/>
            <person name="Balint B."/>
            <person name="Merenyi Z."/>
            <person name="de Eugenio L."/>
            <person name="Morin E."/>
            <person name="Martinez A.T."/>
            <person name="Baldrian P."/>
            <person name="Stursova M."/>
            <person name="Martinez M.J."/>
            <person name="Novotny C."/>
            <person name="Magnuson J.K."/>
            <person name="Spatafora J.W."/>
            <person name="Maurice S."/>
            <person name="Pangilinan J."/>
            <person name="Andreopoulos W."/>
            <person name="LaButti K."/>
            <person name="Hundley H."/>
            <person name="Na H."/>
            <person name="Kuo A."/>
            <person name="Barry K."/>
            <person name="Lipzen A."/>
            <person name="Henrissat B."/>
            <person name="Riley R."/>
            <person name="Ahrendt S."/>
            <person name="Nagy L.G."/>
            <person name="Grigoriev I.V."/>
            <person name="Martin F."/>
            <person name="Rosso M.N."/>
        </authorList>
    </citation>
    <scope>NUCLEOTIDE SEQUENCE [LARGE SCALE GENOMIC DNA]</scope>
    <source>
        <strain evidence="4 5">CIRM-BRFM 1785</strain>
    </source>
</reference>
<dbReference type="GeneID" id="72004081"/>
<evidence type="ECO:0000256" key="1">
    <source>
        <dbReference type="ARBA" id="ARBA00008645"/>
    </source>
</evidence>
<keyword evidence="5" id="KW-1185">Reference proteome</keyword>
<organism evidence="4 5">
    <name type="scientific">Rhodofomes roseus</name>
    <dbReference type="NCBI Taxonomy" id="34475"/>
    <lineage>
        <taxon>Eukaryota</taxon>
        <taxon>Fungi</taxon>
        <taxon>Dikarya</taxon>
        <taxon>Basidiomycota</taxon>
        <taxon>Agaricomycotina</taxon>
        <taxon>Agaricomycetes</taxon>
        <taxon>Polyporales</taxon>
        <taxon>Rhodofomes</taxon>
    </lineage>
</organism>
<dbReference type="InterPro" id="IPR000073">
    <property type="entry name" value="AB_hydrolase_1"/>
</dbReference>
<dbReference type="RefSeq" id="XP_047780512.1">
    <property type="nucleotide sequence ID" value="XM_047923349.1"/>
</dbReference>
<evidence type="ECO:0000313" key="5">
    <source>
        <dbReference type="Proteomes" id="UP000814176"/>
    </source>
</evidence>
<dbReference type="SUPFAM" id="SSF53474">
    <property type="entry name" value="alpha/beta-Hydrolases"/>
    <property type="match status" value="1"/>
</dbReference>
<accession>A0ABQ8KKE2</accession>
<evidence type="ECO:0000313" key="4">
    <source>
        <dbReference type="EMBL" id="KAH9838597.1"/>
    </source>
</evidence>
<dbReference type="PANTHER" id="PTHR46118">
    <property type="entry name" value="PROTEIN ABHD11"/>
    <property type="match status" value="1"/>
</dbReference>
<dbReference type="Gene3D" id="3.40.50.1820">
    <property type="entry name" value="alpha/beta hydrolase"/>
    <property type="match status" value="1"/>
</dbReference>
<comment type="similarity">
    <text evidence="1">Belongs to the AB hydrolase superfamily.</text>
</comment>
<keyword evidence="2" id="KW-0378">Hydrolase</keyword>
<comment type="caution">
    <text evidence="4">The sequence shown here is derived from an EMBL/GenBank/DDBJ whole genome shotgun (WGS) entry which is preliminary data.</text>
</comment>
<dbReference type="Pfam" id="PF12697">
    <property type="entry name" value="Abhydrolase_6"/>
    <property type="match status" value="1"/>
</dbReference>
<dbReference type="PANTHER" id="PTHR46118:SF4">
    <property type="entry name" value="PROTEIN ABHD11"/>
    <property type="match status" value="1"/>
</dbReference>
<dbReference type="Proteomes" id="UP000814176">
    <property type="component" value="Unassembled WGS sequence"/>
</dbReference>
<evidence type="ECO:0000256" key="2">
    <source>
        <dbReference type="ARBA" id="ARBA00022801"/>
    </source>
</evidence>
<sequence>MLLLSCRLASQHGHARIYSAKSCARRLSSSGAQPIAPVDLHYDRLVPKDKNATDRPLVILHGLFGMKRNWLSLSKAFLRDLDTPVYSLDLRNHGTSPHARPMNYAAMATDVLHFFRTHSLTNVSLLGHSMGGKVAMSVALSPECPPDLKHLIVADISPAKGPLSAEFSGYVEALTKIQNCKITSRKEAQEILKLYEQDTMTRSFLLTNLKRQGYDTQALEFQIPLDIIGDSIPEIGSFPYEPGERTWEGNTLFIKGTKSKYINDRNIPVAKQFFPNMALERLEAGHWVHAEKPNEFKHLVTDFIKTH</sequence>
<dbReference type="EMBL" id="JADCUA010000007">
    <property type="protein sequence ID" value="KAH9838597.1"/>
    <property type="molecule type" value="Genomic_DNA"/>
</dbReference>
<gene>
    <name evidence="4" type="ORF">C8Q71DRAFT_752010</name>
</gene>
<name>A0ABQ8KKE2_9APHY</name>
<evidence type="ECO:0000259" key="3">
    <source>
        <dbReference type="Pfam" id="PF12697"/>
    </source>
</evidence>
<dbReference type="InterPro" id="IPR029058">
    <property type="entry name" value="AB_hydrolase_fold"/>
</dbReference>
<feature type="domain" description="AB hydrolase-1" evidence="3">
    <location>
        <begin position="57"/>
        <end position="296"/>
    </location>
</feature>
<protein>
    <submittedName>
        <fullName evidence="4">Alpha/beta-hydrolase</fullName>
    </submittedName>
</protein>